<gene>
    <name evidence="2" type="ORF">SAMEA3538780_02601</name>
</gene>
<evidence type="ECO:0000256" key="1">
    <source>
        <dbReference type="SAM" id="MobiDB-lite"/>
    </source>
</evidence>
<feature type="compositionally biased region" description="Acidic residues" evidence="1">
    <location>
        <begin position="42"/>
        <end position="57"/>
    </location>
</feature>
<dbReference type="InterPro" id="IPR025147">
    <property type="entry name" value="Packaging_FI"/>
</dbReference>
<dbReference type="AlphaFoldDB" id="A0A8B4TV58"/>
<sequence length="124" mass="13753">MSKETDLKRLQELATALGRTPDLSGSAADIRQRVAEWEEEALALSGDEGDGSDDNTIDGELITRTEEKPVASGWRRVKARQTFHTHAREADSDRRKELILPDEVVRVPEAVLARLIAAGLVDEY</sequence>
<dbReference type="Pfam" id="PF14000">
    <property type="entry name" value="Packaging_FI"/>
    <property type="match status" value="1"/>
</dbReference>
<dbReference type="Proteomes" id="UP000257712">
    <property type="component" value="Unassembled WGS sequence"/>
</dbReference>
<evidence type="ECO:0000313" key="3">
    <source>
        <dbReference type="Proteomes" id="UP000257712"/>
    </source>
</evidence>
<evidence type="ECO:0000313" key="2">
    <source>
        <dbReference type="EMBL" id="SXD95415.1"/>
    </source>
</evidence>
<reference evidence="2 3" key="1">
    <citation type="submission" date="2018-08" db="EMBL/GenBank/DDBJ databases">
        <authorList>
            <consortium name="Pathogen Informatics"/>
        </authorList>
    </citation>
    <scope>NUCLEOTIDE SEQUENCE [LARGE SCALE GENOMIC DNA]</scope>
    <source>
        <strain evidence="2 3">EuSCAPE_IT371</strain>
    </source>
</reference>
<dbReference type="RefSeq" id="WP_020324456.1">
    <property type="nucleotide sequence ID" value="NZ_JBGNJZ010000047.1"/>
</dbReference>
<dbReference type="EMBL" id="UJZG01000006">
    <property type="protein sequence ID" value="SXD95415.1"/>
    <property type="molecule type" value="Genomic_DNA"/>
</dbReference>
<proteinExistence type="predicted"/>
<organism evidence="2 3">
    <name type="scientific">Klebsiella quasivariicola</name>
    <dbReference type="NCBI Taxonomy" id="2026240"/>
    <lineage>
        <taxon>Bacteria</taxon>
        <taxon>Pseudomonadati</taxon>
        <taxon>Pseudomonadota</taxon>
        <taxon>Gammaproteobacteria</taxon>
        <taxon>Enterobacterales</taxon>
        <taxon>Enterobacteriaceae</taxon>
        <taxon>Klebsiella/Raoultella group</taxon>
        <taxon>Klebsiella</taxon>
        <taxon>Klebsiella pneumoniae complex</taxon>
    </lineage>
</organism>
<protein>
    <recommendedName>
        <fullName evidence="4">DNA packaging protein</fullName>
    </recommendedName>
</protein>
<comment type="caution">
    <text evidence="2">The sequence shown here is derived from an EMBL/GenBank/DDBJ whole genome shotgun (WGS) entry which is preliminary data.</text>
</comment>
<feature type="region of interest" description="Disordered" evidence="1">
    <location>
        <begin position="42"/>
        <end position="65"/>
    </location>
</feature>
<dbReference type="InterPro" id="IPR043043">
    <property type="entry name" value="Packaging_FI_C"/>
</dbReference>
<name>A0A8B4TV58_9ENTR</name>
<accession>A0A8B4TV58</accession>
<dbReference type="Gene3D" id="3.40.5.70">
    <property type="entry name" value="DNA packaging chaperone protein FI, C-terminal beta-strand domain"/>
    <property type="match status" value="1"/>
</dbReference>
<evidence type="ECO:0008006" key="4">
    <source>
        <dbReference type="Google" id="ProtNLM"/>
    </source>
</evidence>